<evidence type="ECO:0000259" key="3">
    <source>
        <dbReference type="Pfam" id="PF05368"/>
    </source>
</evidence>
<reference evidence="4" key="1">
    <citation type="submission" date="2022-11" db="EMBL/GenBank/DDBJ databases">
        <authorList>
            <person name="Petersen C."/>
        </authorList>
    </citation>
    <scope>NUCLEOTIDE SEQUENCE</scope>
    <source>
        <strain evidence="4">IBT 34128</strain>
    </source>
</reference>
<organism evidence="4 5">
    <name type="scientific">Penicillium alfredii</name>
    <dbReference type="NCBI Taxonomy" id="1506179"/>
    <lineage>
        <taxon>Eukaryota</taxon>
        <taxon>Fungi</taxon>
        <taxon>Dikarya</taxon>
        <taxon>Ascomycota</taxon>
        <taxon>Pezizomycotina</taxon>
        <taxon>Eurotiomycetes</taxon>
        <taxon>Eurotiomycetidae</taxon>
        <taxon>Eurotiales</taxon>
        <taxon>Aspergillaceae</taxon>
        <taxon>Penicillium</taxon>
    </lineage>
</organism>
<reference evidence="4" key="2">
    <citation type="journal article" date="2023" name="IMA Fungus">
        <title>Comparative genomic study of the Penicillium genus elucidates a diverse pangenome and 15 lateral gene transfer events.</title>
        <authorList>
            <person name="Petersen C."/>
            <person name="Sorensen T."/>
            <person name="Nielsen M.R."/>
            <person name="Sondergaard T.E."/>
            <person name="Sorensen J.L."/>
            <person name="Fitzpatrick D.A."/>
            <person name="Frisvad J.C."/>
            <person name="Nielsen K.L."/>
        </authorList>
    </citation>
    <scope>NUCLEOTIDE SEQUENCE</scope>
    <source>
        <strain evidence="4">IBT 34128</strain>
    </source>
</reference>
<dbReference type="Pfam" id="PF05368">
    <property type="entry name" value="NmrA"/>
    <property type="match status" value="1"/>
</dbReference>
<dbReference type="OrthoDB" id="419598at2759"/>
<gene>
    <name evidence="4" type="ORF">NUU61_003344</name>
</gene>
<sequence>MAGNYVKNQAPGFINQIRRVAMVGAGGSVGKPIAQEVLKTGKHTLTALTRVGSQNTLPEGIQSVSVDYNDEASLMSALKDQDCLIITLAVTAPSDTQLKLVQAAAKAGVKYVMPNIWGCDVTNEGLANDVPGWNRMPAVAAEMEKAGIAWIGVICGFWYEHSVTLGPDAFGFNFVEKKLTLCDDGNTKINISTQTQCGRAVATILSLPVLPQDEDDQSLTVARWLNKQVFISSFLLSQKDMFESWKRVTGDQDSDWTIEYEPSSQRHQRGVERVKQGDFSKYPLTMYSRVLFPNGGGNFESTHELANSLLGLPMEDLDEQTKKAKVMVDRGYNYMTNRN</sequence>
<name>A0A9W9FUJ5_9EURO</name>
<protein>
    <recommendedName>
        <fullName evidence="3">NmrA-like domain-containing protein</fullName>
    </recommendedName>
</protein>
<dbReference type="InterPro" id="IPR045312">
    <property type="entry name" value="PCBER-like"/>
</dbReference>
<keyword evidence="5" id="KW-1185">Reference proteome</keyword>
<feature type="domain" description="NmrA-like" evidence="3">
    <location>
        <begin position="19"/>
        <end position="159"/>
    </location>
</feature>
<dbReference type="SUPFAM" id="SSF51735">
    <property type="entry name" value="NAD(P)-binding Rossmann-fold domains"/>
    <property type="match status" value="1"/>
</dbReference>
<proteinExistence type="predicted"/>
<accession>A0A9W9FUJ5</accession>
<evidence type="ECO:0000256" key="2">
    <source>
        <dbReference type="ARBA" id="ARBA00023002"/>
    </source>
</evidence>
<dbReference type="InterPro" id="IPR036291">
    <property type="entry name" value="NAD(P)-bd_dom_sf"/>
</dbReference>
<keyword evidence="1" id="KW-0521">NADP</keyword>
<dbReference type="InterPro" id="IPR008030">
    <property type="entry name" value="NmrA-like"/>
</dbReference>
<dbReference type="GO" id="GO:0016491">
    <property type="term" value="F:oxidoreductase activity"/>
    <property type="evidence" value="ECO:0007669"/>
    <property type="project" value="UniProtKB-KW"/>
</dbReference>
<dbReference type="Proteomes" id="UP001141434">
    <property type="component" value="Unassembled WGS sequence"/>
</dbReference>
<dbReference type="EMBL" id="JAPMSZ010000004">
    <property type="protein sequence ID" value="KAJ5105997.1"/>
    <property type="molecule type" value="Genomic_DNA"/>
</dbReference>
<keyword evidence="2" id="KW-0560">Oxidoreductase</keyword>
<dbReference type="AlphaFoldDB" id="A0A9W9FUJ5"/>
<evidence type="ECO:0000256" key="1">
    <source>
        <dbReference type="ARBA" id="ARBA00022857"/>
    </source>
</evidence>
<dbReference type="RefSeq" id="XP_056514993.1">
    <property type="nucleotide sequence ID" value="XM_056653926.1"/>
</dbReference>
<dbReference type="InterPro" id="IPR051609">
    <property type="entry name" value="NmrA/Isoflavone_reductase-like"/>
</dbReference>
<evidence type="ECO:0000313" key="4">
    <source>
        <dbReference type="EMBL" id="KAJ5105997.1"/>
    </source>
</evidence>
<dbReference type="Gene3D" id="3.90.25.10">
    <property type="entry name" value="UDP-galactose 4-epimerase, domain 1"/>
    <property type="match status" value="1"/>
</dbReference>
<dbReference type="Gene3D" id="3.40.50.720">
    <property type="entry name" value="NAD(P)-binding Rossmann-like Domain"/>
    <property type="match status" value="1"/>
</dbReference>
<dbReference type="GeneID" id="81393094"/>
<evidence type="ECO:0000313" key="5">
    <source>
        <dbReference type="Proteomes" id="UP001141434"/>
    </source>
</evidence>
<dbReference type="PANTHER" id="PTHR47706">
    <property type="entry name" value="NMRA-LIKE FAMILY PROTEIN"/>
    <property type="match status" value="1"/>
</dbReference>
<dbReference type="PANTHER" id="PTHR47706:SF7">
    <property type="entry name" value="CIPA-LIKE, PUTATIVE (AFU_ORTHOLOGUE AFUA_1G01630)-RELATED"/>
    <property type="match status" value="1"/>
</dbReference>
<comment type="caution">
    <text evidence="4">The sequence shown here is derived from an EMBL/GenBank/DDBJ whole genome shotgun (WGS) entry which is preliminary data.</text>
</comment>
<dbReference type="CDD" id="cd05259">
    <property type="entry name" value="PCBER_SDR_a"/>
    <property type="match status" value="1"/>
</dbReference>